<sequence>MTMNRIATFSIIATLSALSFGGIAWGQGAAMNWPKEIEKTVGGYSGDNISVVDISTLSEQNQTRLWVEQATPEQRAALVAAIEANKPLLEKLQAQNVEIANIGGAEQATDGSLIIYVR</sequence>
<dbReference type="EMBL" id="CP133148">
    <property type="protein sequence ID" value="WVT03140.1"/>
    <property type="molecule type" value="Genomic_DNA"/>
</dbReference>
<organism evidence="1 2">
    <name type="scientific">Sinorhizobium chiapasense</name>
    <dbReference type="NCBI Taxonomy" id="501572"/>
    <lineage>
        <taxon>Bacteria</taxon>
        <taxon>Pseudomonadati</taxon>
        <taxon>Pseudomonadota</taxon>
        <taxon>Alphaproteobacteria</taxon>
        <taxon>Hyphomicrobiales</taxon>
        <taxon>Rhizobiaceae</taxon>
        <taxon>Sinorhizobium/Ensifer group</taxon>
        <taxon>Sinorhizobium</taxon>
    </lineage>
</organism>
<keyword evidence="2" id="KW-1185">Reference proteome</keyword>
<name>A0ABZ2B6K1_9HYPH</name>
<dbReference type="Proteomes" id="UP001432360">
    <property type="component" value="Chromosome"/>
</dbReference>
<accession>A0ABZ2B6K1</accession>
<dbReference type="RefSeq" id="WP_331372379.1">
    <property type="nucleotide sequence ID" value="NZ_CP133148.1"/>
</dbReference>
<protein>
    <submittedName>
        <fullName evidence="1">Uncharacterized protein</fullName>
    </submittedName>
</protein>
<reference evidence="1" key="1">
    <citation type="submission" date="2023-08" db="EMBL/GenBank/DDBJ databases">
        <title>Complete genome sequence of Sinorhizobium chiapanecum ITTG S70 isolated from Acaciella angustissima nodules in Chiapas-Mexico.</title>
        <authorList>
            <person name="Rincon-Rosales R."/>
            <person name="Rogel M.A."/>
            <person name="Rincon-Medina C.I."/>
            <person name="Guerrero G."/>
            <person name="Manzano-Gomez L.A."/>
            <person name="Lopez-Lopez A."/>
            <person name="Rincon Molina F.A."/>
            <person name="Martinez-Romero E."/>
        </authorList>
    </citation>
    <scope>NUCLEOTIDE SEQUENCE</scope>
    <source>
        <strain evidence="1">ITTG S70</strain>
    </source>
</reference>
<evidence type="ECO:0000313" key="1">
    <source>
        <dbReference type="EMBL" id="WVT03140.1"/>
    </source>
</evidence>
<evidence type="ECO:0000313" key="2">
    <source>
        <dbReference type="Proteomes" id="UP001432360"/>
    </source>
</evidence>
<proteinExistence type="predicted"/>
<gene>
    <name evidence="1" type="ORF">RB548_16850</name>
</gene>